<evidence type="ECO:0000256" key="6">
    <source>
        <dbReference type="ARBA" id="ARBA00022741"/>
    </source>
</evidence>
<comment type="subcellular location">
    <subcellularLocation>
        <location evidence="1">Nucleus</location>
    </subcellularLocation>
</comment>
<dbReference type="PANTHER" id="PTHR11139:SF69">
    <property type="entry name" value="SERINE_THREONINE-PROTEIN KINASE ATR"/>
    <property type="match status" value="1"/>
</dbReference>
<evidence type="ECO:0000256" key="8">
    <source>
        <dbReference type="ARBA" id="ARBA00022777"/>
    </source>
</evidence>
<dbReference type="EMBL" id="HBUF01187976">
    <property type="protein sequence ID" value="CAG6657324.1"/>
    <property type="molecule type" value="Transcribed_RNA"/>
</dbReference>
<evidence type="ECO:0000256" key="3">
    <source>
        <dbReference type="ARBA" id="ARBA00012513"/>
    </source>
</evidence>
<dbReference type="InterPro" id="IPR012993">
    <property type="entry name" value="UME"/>
</dbReference>
<keyword evidence="6" id="KW-0547">Nucleotide-binding</keyword>
<dbReference type="SMART" id="SM00802">
    <property type="entry name" value="UME"/>
    <property type="match status" value="1"/>
</dbReference>
<proteinExistence type="inferred from homology"/>
<evidence type="ECO:0000259" key="15">
    <source>
        <dbReference type="PROSITE" id="PS51190"/>
    </source>
</evidence>
<dbReference type="GO" id="GO:0005634">
    <property type="term" value="C:nucleus"/>
    <property type="evidence" value="ECO:0007669"/>
    <property type="project" value="UniProtKB-SubCell"/>
</dbReference>
<dbReference type="GO" id="GO:0005524">
    <property type="term" value="F:ATP binding"/>
    <property type="evidence" value="ECO:0007669"/>
    <property type="project" value="UniProtKB-KW"/>
</dbReference>
<evidence type="ECO:0000256" key="12">
    <source>
        <dbReference type="ARBA" id="ARBA00024420"/>
    </source>
</evidence>
<keyword evidence="5" id="KW-0808">Transferase</keyword>
<accession>A0A8D8RTH9</accession>
<feature type="domain" description="FAT" evidence="14">
    <location>
        <begin position="1508"/>
        <end position="2075"/>
    </location>
</feature>
<evidence type="ECO:0000256" key="9">
    <source>
        <dbReference type="ARBA" id="ARBA00022840"/>
    </source>
</evidence>
<dbReference type="Pfam" id="PF23593">
    <property type="entry name" value="HEAT_ATR"/>
    <property type="match status" value="1"/>
</dbReference>
<dbReference type="GO" id="GO:0000077">
    <property type="term" value="P:DNA damage checkpoint signaling"/>
    <property type="evidence" value="ECO:0007669"/>
    <property type="project" value="TreeGrafter"/>
</dbReference>
<dbReference type="SUPFAM" id="SSF56112">
    <property type="entry name" value="Protein kinase-like (PK-like)"/>
    <property type="match status" value="1"/>
</dbReference>
<dbReference type="Gene3D" id="1.10.1070.11">
    <property type="entry name" value="Phosphatidylinositol 3-/4-kinase, catalytic domain"/>
    <property type="match status" value="1"/>
</dbReference>
<dbReference type="EMBL" id="HBUF01187979">
    <property type="protein sequence ID" value="CAG6657327.1"/>
    <property type="molecule type" value="Transcribed_RNA"/>
</dbReference>
<dbReference type="SMART" id="SM00146">
    <property type="entry name" value="PI3Kc"/>
    <property type="match status" value="1"/>
</dbReference>
<dbReference type="EMBL" id="HBUF01187978">
    <property type="protein sequence ID" value="CAG6657326.1"/>
    <property type="molecule type" value="Transcribed_RNA"/>
</dbReference>
<dbReference type="InterPro" id="IPR050517">
    <property type="entry name" value="DDR_Repair_Kinase"/>
</dbReference>
<dbReference type="InterPro" id="IPR018936">
    <property type="entry name" value="PI3/4_kinase_CS"/>
</dbReference>
<dbReference type="InterPro" id="IPR003151">
    <property type="entry name" value="PIK-rel_kinase_FAT"/>
</dbReference>
<dbReference type="Pfam" id="PF02259">
    <property type="entry name" value="FAT"/>
    <property type="match status" value="1"/>
</dbReference>
<dbReference type="InterPro" id="IPR016024">
    <property type="entry name" value="ARM-type_fold"/>
</dbReference>
<dbReference type="CDD" id="cd00892">
    <property type="entry name" value="PIKKc_ATR"/>
    <property type="match status" value="1"/>
</dbReference>
<dbReference type="PROSITE" id="PS00916">
    <property type="entry name" value="PI3_4_KINASE_2"/>
    <property type="match status" value="1"/>
</dbReference>
<protein>
    <recommendedName>
        <fullName evidence="12">Serine/threonine-protein kinase ATR</fullName>
        <ecNumber evidence="3">2.7.11.1</ecNumber>
    </recommendedName>
</protein>
<evidence type="ECO:0000256" key="10">
    <source>
        <dbReference type="ARBA" id="ARBA00023204"/>
    </source>
</evidence>
<dbReference type="Pfam" id="PF02260">
    <property type="entry name" value="FATC"/>
    <property type="match status" value="1"/>
</dbReference>
<dbReference type="InterPro" id="IPR036940">
    <property type="entry name" value="PI3/4_kinase_cat_sf"/>
</dbReference>
<evidence type="ECO:0000259" key="13">
    <source>
        <dbReference type="PROSITE" id="PS50290"/>
    </source>
</evidence>
<reference evidence="16" key="1">
    <citation type="submission" date="2021-05" db="EMBL/GenBank/DDBJ databases">
        <authorList>
            <person name="Alioto T."/>
            <person name="Alioto T."/>
            <person name="Gomez Garrido J."/>
        </authorList>
    </citation>
    <scope>NUCLEOTIDE SEQUENCE</scope>
</reference>
<dbReference type="InterPro" id="IPR003152">
    <property type="entry name" value="FATC_dom"/>
</dbReference>
<dbReference type="InterPro" id="IPR014009">
    <property type="entry name" value="PIK_FAT"/>
</dbReference>
<dbReference type="Pfam" id="PF08064">
    <property type="entry name" value="UME"/>
    <property type="match status" value="1"/>
</dbReference>
<dbReference type="SUPFAM" id="SSF48371">
    <property type="entry name" value="ARM repeat"/>
    <property type="match status" value="1"/>
</dbReference>
<name>A0A8D8RTH9_9HEMI</name>
<dbReference type="Pfam" id="PF00454">
    <property type="entry name" value="PI3_PI4_kinase"/>
    <property type="match status" value="1"/>
</dbReference>
<evidence type="ECO:0000256" key="2">
    <source>
        <dbReference type="ARBA" id="ARBA00010769"/>
    </source>
</evidence>
<keyword evidence="10" id="KW-0234">DNA repair</keyword>
<dbReference type="GO" id="GO:0004674">
    <property type="term" value="F:protein serine/threonine kinase activity"/>
    <property type="evidence" value="ECO:0007669"/>
    <property type="project" value="UniProtKB-KW"/>
</dbReference>
<evidence type="ECO:0000256" key="1">
    <source>
        <dbReference type="ARBA" id="ARBA00004123"/>
    </source>
</evidence>
<keyword evidence="11" id="KW-0539">Nucleus</keyword>
<dbReference type="InterPro" id="IPR000403">
    <property type="entry name" value="PI3/4_kinase_cat_dom"/>
</dbReference>
<sequence>MEKLTKKNHTFWSAACKVLSLKPNYQLTSAEQNSFRKLLNNVPTCHHMCIPSEPGEQPEYQAFNIWMFGQLLHITIRPEYKSIHASAVDCHKALLNLLQENNVKIFECILKCYLLALEDVISTSSELKLNQVVTRPCDWFKCESVPSLANVIQFKQVLFSLKTQSDVEILLPFIINNVVIPHIDYMLGSTLANKLYSLVFKTSLLHTQCSIRESFQLAELLVQLSYRSQSICLLASCAIKSVFLNCTKSREHRTHCLQLLRTLWLKQYDVRVCLDTAYFMLNQEQGQSDLYQPLCELIAVMQDQIPCNDVDLRIRLNQVITNLNLYHSGLSIIEKHITKELREIESSTSKDRLRDPIILHSSNQVWKKILDFCFQNVLDLNFLEPLTLCMIHVRQSVPRLNVEFFTPEMVKQMYTHVIQGLKSLPVDEKLLRSCLRICCHLCMYKCNESCFYLCALPFLDQMTCTDEHILAVHKLYANALGHLKNESLSHLSLLYPHSYPHLSSSLSTILNSVPISDLIPHLPLLVYNCRYEADLSTRSENSKGKSSQGKISSQEISSGQAMLTELFRKLESCSDPLSHVEYPRIYAKVICALQEKSAYCVWNSNVNKFEIGCTICNSKLPHSDDTTTSEFQVEHVTTSTDPMHTVLGFIQSNNAQVRYHGIQCIPALYNHCLAPPPVDQVKSVVLRLYNEKDPKLLYSFREYFDKFAFLGFRRDLERPNPEQYLRNKNKNVLKEMKKVFNEIMGIVNELTYQSLLEEGGESLQETIVHTLLVWGLVPLEFILLPIVKKLLLFISHPYSSFTTLATSYLDLIATAHGLRTSTLFVRYENILCQICADHLLLGVLQHDQEGVEKKDVVECFSFAFGYTKQTFLEEFLHKHLAKYLLPFAVENDNIMKCLISLCEISGSSFSAMLQSGFQYIYPHLLLFKKSSIDSVCEIVFKETGLNIKNLICQSYSSIIAYILTYYHKNKRTAQDSILVVKQYDMVYKPSSCQTQEGIAEFLSIRFLGILNQLESSLVRSDTPDDIKQNILLSLTYILPLLGPRYITPVRLKVLVTLRTALTLERSFFPLLVINVWNAFVRSVDAACLGPMLSTIFVSLLPLLDSYVHEVSDLFHYIIVTNEMMISSHIQELYFLPYTTEIATVHEIVQKYVNTMNSLSLQSRLELLIKYVSHETIEVKLHALSRLHEELSTNQAQVRQLMLASDCVHSIVLQLLDVLIQGFSERNEAIRIKCAECVGELGAVDPSHRPNKIIKSDLLKGTLLDITKPEFVVQALTILCSGFQSARHSRTIDAFALAIQNMLSVYNVTPQASLWQQFPEHTQEVMKPLTTSRYTMDMNAPEPNIPHPIWGSVKGSTHEQWTYSWITRLIGMVSDESAKNIFTHCKGSMRNDPTTLQFFLPYMLLHAIISSEQNIPMIHEEIQAVMDGSSNNTPIVTNNYRQVHTEQSENPAMCTSSCDSILCMKTVFSLIDYLNKWLRDNAIIKNKTETLSKQCVTLAGFLNSMDQLNLARKALECKEYSRALLFLEQHVKQNNAPSQALLPMFGEIYAHLNDTDALQGIIALHEGEPSPEEMILLHEATGQHQDAAACYDKLAQKSGHNPFCRRTVQCYLAINQPFTALQIARGFTASDTCTENLLSEESEAMLNLMDFDALEQLLVKPEAVHMKNWGVGIGKATLHLRDKNLTLVKEEVAQLRRVLTDALYTATGYREGYDYIVKLHMLTEFEKLATLSIQSVSKQHLTPTQLTNEFSDLISNFDQRLQLMQPQGRVIEPVLCLRRVSLTVAQQLFSDKSFLLELFNQAIGNCWLKSIEIARKASNFQQAYSNILAVDEKFRPKKLFIEKARLLWDKMEQVRALDTLTKGLDMHFPDMEQVKNASIEDRRTCAEAKLLVATYNDEMVNVDMDLNLKNYRYAVLIWNRWEKSIVYLAQYQDRLLNAMELSEFYTNHLEFFSQTVMYFGKSLSYGTEYIYQSMPRMISLWLDFGAQLSKDAKAGAGRSNLFIQERTETLAKVTRTIENFISKLPTYMFFTAFSQIVSRICHPHDECFRLIRAIIVRCILEYPNHALWMFMSLHKSPYQLRLNRFNTVLKDTRLKSKAEFITKFQTLVEYLSHLCNMTSPKTASTSLRSLNKALVRLITEGAFSTIMIPIQRLRTLSLPSSLDQDRQHNPFSQDLVYFQGVEDHVHIFSSLKRPKMITFLGSDGNKYPMICKPKDDLRQDFRLMEFNSIVNMYLKRDPEARDRSLNIRTYSVVPLIDDCGLLEMVPHLTTLRQAIMTAYVAINKVPQCKDFKKYLCDKSEPLEKKQTMFLNHLVPLHPPVLRDWFLREFPSPSLWYLARTAYIRTCAVMSIVGYILGLGDRHGENILLDSMTGDLIHVDFNCLFNKGEQFDFPERVPFRLTHNMVDAMGRGGGEGGFLHSCTITNRVLRLHKEQLLSVLKPFLYDPLVNWQGRGFKGNENAEMTNSEAKIFLENIEGRLEGKVRSGGQNTTIPLSVEGQTKKLIEEATSLDNLCQMYHGWAAYQ</sequence>
<feature type="domain" description="PI3K/PI4K catalytic" evidence="13">
    <location>
        <begin position="2180"/>
        <end position="2489"/>
    </location>
</feature>
<dbReference type="Pfam" id="PF25030">
    <property type="entry name" value="M-HEAT_ATR"/>
    <property type="match status" value="1"/>
</dbReference>
<dbReference type="InterPro" id="IPR056802">
    <property type="entry name" value="ATR-like_M-HEAT"/>
</dbReference>
<dbReference type="GO" id="GO:0006281">
    <property type="term" value="P:DNA repair"/>
    <property type="evidence" value="ECO:0007669"/>
    <property type="project" value="UniProtKB-KW"/>
</dbReference>
<dbReference type="PROSITE" id="PS51190">
    <property type="entry name" value="FATC"/>
    <property type="match status" value="1"/>
</dbReference>
<evidence type="ECO:0000313" key="16">
    <source>
        <dbReference type="EMBL" id="CAG6657324.1"/>
    </source>
</evidence>
<dbReference type="SMART" id="SM01343">
    <property type="entry name" value="FATC"/>
    <property type="match status" value="1"/>
</dbReference>
<dbReference type="PANTHER" id="PTHR11139">
    <property type="entry name" value="ATAXIA TELANGIECTASIA MUTATED ATM -RELATED"/>
    <property type="match status" value="1"/>
</dbReference>
<feature type="domain" description="FATC" evidence="15">
    <location>
        <begin position="2491"/>
        <end position="2523"/>
    </location>
</feature>
<dbReference type="PROSITE" id="PS50290">
    <property type="entry name" value="PI3_4_KINASE_3"/>
    <property type="match status" value="1"/>
</dbReference>
<evidence type="ECO:0000256" key="4">
    <source>
        <dbReference type="ARBA" id="ARBA00022527"/>
    </source>
</evidence>
<evidence type="ECO:0000259" key="14">
    <source>
        <dbReference type="PROSITE" id="PS51189"/>
    </source>
</evidence>
<dbReference type="PROSITE" id="PS51189">
    <property type="entry name" value="FAT"/>
    <property type="match status" value="1"/>
</dbReference>
<evidence type="ECO:0000256" key="7">
    <source>
        <dbReference type="ARBA" id="ARBA00022763"/>
    </source>
</evidence>
<evidence type="ECO:0000256" key="5">
    <source>
        <dbReference type="ARBA" id="ARBA00022679"/>
    </source>
</evidence>
<keyword evidence="8 16" id="KW-0418">Kinase</keyword>
<dbReference type="InterPro" id="IPR011009">
    <property type="entry name" value="Kinase-like_dom_sf"/>
</dbReference>
<dbReference type="Gene3D" id="3.30.1010.10">
    <property type="entry name" value="Phosphatidylinositol 3-kinase Catalytic Subunit, Chain A, domain 4"/>
    <property type="match status" value="1"/>
</dbReference>
<dbReference type="InterPro" id="IPR057564">
    <property type="entry name" value="HEAT_ATR"/>
</dbReference>
<keyword evidence="7" id="KW-0227">DNA damage</keyword>
<keyword evidence="9" id="KW-0067">ATP-binding</keyword>
<organism evidence="16">
    <name type="scientific">Cacopsylla melanoneura</name>
    <dbReference type="NCBI Taxonomy" id="428564"/>
    <lineage>
        <taxon>Eukaryota</taxon>
        <taxon>Metazoa</taxon>
        <taxon>Ecdysozoa</taxon>
        <taxon>Arthropoda</taxon>
        <taxon>Hexapoda</taxon>
        <taxon>Insecta</taxon>
        <taxon>Pterygota</taxon>
        <taxon>Neoptera</taxon>
        <taxon>Paraneoptera</taxon>
        <taxon>Hemiptera</taxon>
        <taxon>Sternorrhyncha</taxon>
        <taxon>Psylloidea</taxon>
        <taxon>Psyllidae</taxon>
        <taxon>Psyllinae</taxon>
        <taxon>Cacopsylla</taxon>
    </lineage>
</organism>
<dbReference type="GO" id="GO:0000723">
    <property type="term" value="P:telomere maintenance"/>
    <property type="evidence" value="ECO:0007669"/>
    <property type="project" value="TreeGrafter"/>
</dbReference>
<dbReference type="EMBL" id="HBUF01187977">
    <property type="protein sequence ID" value="CAG6657325.1"/>
    <property type="molecule type" value="Transcribed_RNA"/>
</dbReference>
<dbReference type="EC" id="2.7.11.1" evidence="3"/>
<comment type="similarity">
    <text evidence="2">Belongs to the PI3/PI4-kinase family. ATM subfamily.</text>
</comment>
<evidence type="ECO:0000256" key="11">
    <source>
        <dbReference type="ARBA" id="ARBA00023242"/>
    </source>
</evidence>
<keyword evidence="4" id="KW-0723">Serine/threonine-protein kinase</keyword>
<dbReference type="GO" id="GO:0005694">
    <property type="term" value="C:chromosome"/>
    <property type="evidence" value="ECO:0007669"/>
    <property type="project" value="TreeGrafter"/>
</dbReference>